<dbReference type="Pfam" id="PF08241">
    <property type="entry name" value="Methyltransf_11"/>
    <property type="match status" value="1"/>
</dbReference>
<keyword evidence="1" id="KW-0175">Coiled coil</keyword>
<protein>
    <submittedName>
        <fullName evidence="4">GT2 family glycosyltransferase/SAM-dependent methyltransferase/glycosyltransferase involved in cell wall biosynthesis/uncharacterized small protein (DUF1192 family)</fullName>
    </submittedName>
</protein>
<dbReference type="InterPro" id="IPR001173">
    <property type="entry name" value="Glyco_trans_2-like"/>
</dbReference>
<dbReference type="GO" id="GO:0032259">
    <property type="term" value="P:methylation"/>
    <property type="evidence" value="ECO:0007669"/>
    <property type="project" value="UniProtKB-KW"/>
</dbReference>
<dbReference type="PANTHER" id="PTHR43179:SF7">
    <property type="entry name" value="RHAMNOSYLTRANSFERASE WBBL"/>
    <property type="match status" value="1"/>
</dbReference>
<feature type="domain" description="Methyltransferase type 11" evidence="3">
    <location>
        <begin position="56"/>
        <end position="149"/>
    </location>
</feature>
<dbReference type="Proteomes" id="UP001224682">
    <property type="component" value="Unassembled WGS sequence"/>
</dbReference>
<evidence type="ECO:0000256" key="1">
    <source>
        <dbReference type="SAM" id="Coils"/>
    </source>
</evidence>
<dbReference type="SUPFAM" id="SSF53756">
    <property type="entry name" value="UDP-Glycosyltransferase/glycogen phosphorylase"/>
    <property type="match status" value="1"/>
</dbReference>
<evidence type="ECO:0000259" key="3">
    <source>
        <dbReference type="Pfam" id="PF08241"/>
    </source>
</evidence>
<keyword evidence="4" id="KW-0489">Methyltransferase</keyword>
<organism evidence="4 5">
    <name type="scientific">Ancylobacter polymorphus</name>
    <dbReference type="NCBI Taxonomy" id="223390"/>
    <lineage>
        <taxon>Bacteria</taxon>
        <taxon>Pseudomonadati</taxon>
        <taxon>Pseudomonadota</taxon>
        <taxon>Alphaproteobacteria</taxon>
        <taxon>Hyphomicrobiales</taxon>
        <taxon>Xanthobacteraceae</taxon>
        <taxon>Ancylobacter</taxon>
    </lineage>
</organism>
<sequence length="1189" mass="131665">MTESSHRPPTFRFPSPDESMAFTGERYVSGLVGEIQHEHYHRYLFALQFCSGKDVLDVASGEGYGSHLLGQVARSVVGVDIDAASVAFAARNHATARVSFREGKAEALPLEAQSVDVVVSFETLEHFEDQPAFVGEVLRVLRPGGMLVISSPDRVTYSEKRDFKNDFHVRELDRQELRDLLATRFAHIALFEQRALWGSVILGDEATGARGVAGFISDDGTCFSSCTGVPEAPYLIALASNEKLPALSHSVLHSPSHFRALEGARLSAEESVRASVSEIGRLNDELTDVRRKGQAEIDRLNAELAAVRGAGQAEIDRLNAELTDARRTGQAEIDRLNAEFRDQRAGAAAPMAAENSPPSLEGTEIERLRADLLQTQAAAQAEIARLTAELTHTRAVGAAVAVRLEAQLVHARETAAAEVARLKAELACAQENEGAEASRLRADLARFEGDRRFEREQFEAAHLSSLNELHASYARQIEEMRRRPLRTLRRWMRDRIRRTAVYRAVKPRLRALRGQAKSAFRIRTSPAARPAMAAGLGVDLLPMAEGLDFGIGEDTPLVSVIIPTYGKVDYTLRCLASMHRFRPAATYEVIVIDDASQDPALGLLRRIPGLVFLENETNLGFINNCNKAAGQARGRYLHFLNNDTEVTEGWLDTLLRTFALHPSAAIVGSKLVYPDGRLQEAGGIVWRDGSAWNFGRYDDPALPKYNYTREVDYCSGASILVDAAFFRDQGGFDIAYAPAYCEDSDLAFKARAASRKVLYQPRSVVIHHEGVSHGTDTSEGIKSYQVRNQQRLVERWRAELEARHYPNAVNVFRARERNFTGRVVLVIDHYLPEPDRDAGSRTMVAFLSELLSAGYVVKFLTENGYLHPDYAPLIQDMGIEILYGPLATLAGFNEWMKQFGGQLHAVLFSRPHITAKYMDTVRNNTRARSVYYGHDLHHRRLRLAHQATGQPEDLAAAQAQEQEERWIWSQMDCVLYPSADEVAVVKAMEPSTPVQLVSPYIVELPTQTPDFETREGLLFVAGFAHSPNVDAAIWLVKEVMPLIWQVMPDLHLSLVGSYPTAEVQALASKRVTVRGWVSAEDLTRYYRTSRVAIVPLRIGAGVKSKVVEALQHGLPLVTTPVGAQGMPGLETICAVTANPAELAEAVRQLATDGDLWARQASAQQAFAQEHFSRETMRRQLVQAIEGICA</sequence>
<feature type="coiled-coil region" evidence="1">
    <location>
        <begin position="369"/>
        <end position="432"/>
    </location>
</feature>
<gene>
    <name evidence="4" type="ORF">J2S75_000470</name>
</gene>
<evidence type="ECO:0000313" key="4">
    <source>
        <dbReference type="EMBL" id="MDQ0301459.1"/>
    </source>
</evidence>
<dbReference type="InterPro" id="IPR029044">
    <property type="entry name" value="Nucleotide-diphossugar_trans"/>
</dbReference>
<feature type="domain" description="Glycosyltransferase 2-like" evidence="2">
    <location>
        <begin position="559"/>
        <end position="683"/>
    </location>
</feature>
<feature type="coiled-coil region" evidence="1">
    <location>
        <begin position="283"/>
        <end position="339"/>
    </location>
</feature>
<dbReference type="Gene3D" id="3.40.50.2000">
    <property type="entry name" value="Glycogen Phosphorylase B"/>
    <property type="match status" value="1"/>
</dbReference>
<dbReference type="EMBL" id="JAUSUI010000001">
    <property type="protein sequence ID" value="MDQ0301459.1"/>
    <property type="molecule type" value="Genomic_DNA"/>
</dbReference>
<name>A0ABU0B794_9HYPH</name>
<dbReference type="CDD" id="cd03801">
    <property type="entry name" value="GT4_PimA-like"/>
    <property type="match status" value="1"/>
</dbReference>
<dbReference type="RefSeq" id="WP_307017833.1">
    <property type="nucleotide sequence ID" value="NZ_JAUSUI010000001.1"/>
</dbReference>
<dbReference type="Gene3D" id="3.90.550.10">
    <property type="entry name" value="Spore Coat Polysaccharide Biosynthesis Protein SpsA, Chain A"/>
    <property type="match status" value="1"/>
</dbReference>
<dbReference type="InterPro" id="IPR029063">
    <property type="entry name" value="SAM-dependent_MTases_sf"/>
</dbReference>
<dbReference type="CDD" id="cd02440">
    <property type="entry name" value="AdoMet_MTases"/>
    <property type="match status" value="1"/>
</dbReference>
<evidence type="ECO:0000259" key="2">
    <source>
        <dbReference type="Pfam" id="PF00535"/>
    </source>
</evidence>
<dbReference type="Gene3D" id="3.40.50.150">
    <property type="entry name" value="Vaccinia Virus protein VP39"/>
    <property type="match status" value="1"/>
</dbReference>
<dbReference type="SUPFAM" id="SSF53335">
    <property type="entry name" value="S-adenosyl-L-methionine-dependent methyltransferases"/>
    <property type="match status" value="1"/>
</dbReference>
<dbReference type="Pfam" id="PF13692">
    <property type="entry name" value="Glyco_trans_1_4"/>
    <property type="match status" value="1"/>
</dbReference>
<evidence type="ECO:0000313" key="5">
    <source>
        <dbReference type="Proteomes" id="UP001224682"/>
    </source>
</evidence>
<dbReference type="Pfam" id="PF00535">
    <property type="entry name" value="Glycos_transf_2"/>
    <property type="match status" value="1"/>
</dbReference>
<keyword evidence="4" id="KW-0808">Transferase</keyword>
<dbReference type="SUPFAM" id="SSF53448">
    <property type="entry name" value="Nucleotide-diphospho-sugar transferases"/>
    <property type="match status" value="1"/>
</dbReference>
<accession>A0ABU0B794</accession>
<dbReference type="GO" id="GO:0008168">
    <property type="term" value="F:methyltransferase activity"/>
    <property type="evidence" value="ECO:0007669"/>
    <property type="project" value="UniProtKB-KW"/>
</dbReference>
<reference evidence="4 5" key="1">
    <citation type="submission" date="2023-07" db="EMBL/GenBank/DDBJ databases">
        <title>Genomic Encyclopedia of Type Strains, Phase IV (KMG-IV): sequencing the most valuable type-strain genomes for metagenomic binning, comparative biology and taxonomic classification.</title>
        <authorList>
            <person name="Goeker M."/>
        </authorList>
    </citation>
    <scope>NUCLEOTIDE SEQUENCE [LARGE SCALE GENOMIC DNA]</scope>
    <source>
        <strain evidence="4 5">DSM 2457</strain>
    </source>
</reference>
<dbReference type="CDD" id="cd04186">
    <property type="entry name" value="GT_2_like_c"/>
    <property type="match status" value="1"/>
</dbReference>
<dbReference type="PANTHER" id="PTHR43179">
    <property type="entry name" value="RHAMNOSYLTRANSFERASE WBBL"/>
    <property type="match status" value="1"/>
</dbReference>
<comment type="caution">
    <text evidence="4">The sequence shown here is derived from an EMBL/GenBank/DDBJ whole genome shotgun (WGS) entry which is preliminary data.</text>
</comment>
<dbReference type="InterPro" id="IPR013216">
    <property type="entry name" value="Methyltransf_11"/>
</dbReference>
<proteinExistence type="predicted"/>
<keyword evidence="5" id="KW-1185">Reference proteome</keyword>